<protein>
    <submittedName>
        <fullName evidence="1">Uncharacterized protein</fullName>
    </submittedName>
</protein>
<gene>
    <name evidence="1" type="ORF">V5799_020511</name>
</gene>
<proteinExistence type="predicted"/>
<dbReference type="EMBL" id="JARKHS020011057">
    <property type="protein sequence ID" value="KAK8778151.1"/>
    <property type="molecule type" value="Genomic_DNA"/>
</dbReference>
<organism evidence="1 2">
    <name type="scientific">Amblyomma americanum</name>
    <name type="common">Lone star tick</name>
    <dbReference type="NCBI Taxonomy" id="6943"/>
    <lineage>
        <taxon>Eukaryota</taxon>
        <taxon>Metazoa</taxon>
        <taxon>Ecdysozoa</taxon>
        <taxon>Arthropoda</taxon>
        <taxon>Chelicerata</taxon>
        <taxon>Arachnida</taxon>
        <taxon>Acari</taxon>
        <taxon>Parasitiformes</taxon>
        <taxon>Ixodida</taxon>
        <taxon>Ixodoidea</taxon>
        <taxon>Ixodidae</taxon>
        <taxon>Amblyomminae</taxon>
        <taxon>Amblyomma</taxon>
    </lineage>
</organism>
<sequence length="72" mass="8521">MNLWRMDCLFTLDSLHCNYPSAVLKRLIFFVREFKVILSNCLTFQVFIQFSSGLQARTFQKFSLSCRGSIFR</sequence>
<accession>A0AAQ4ETT4</accession>
<keyword evidence="2" id="KW-1185">Reference proteome</keyword>
<dbReference type="AlphaFoldDB" id="A0AAQ4ETT4"/>
<comment type="caution">
    <text evidence="1">The sequence shown here is derived from an EMBL/GenBank/DDBJ whole genome shotgun (WGS) entry which is preliminary data.</text>
</comment>
<dbReference type="Proteomes" id="UP001321473">
    <property type="component" value="Unassembled WGS sequence"/>
</dbReference>
<reference evidence="1 2" key="1">
    <citation type="journal article" date="2023" name="Arcadia Sci">
        <title>De novo assembly of a long-read Amblyomma americanum tick genome.</title>
        <authorList>
            <person name="Chou S."/>
            <person name="Poskanzer K.E."/>
            <person name="Rollins M."/>
            <person name="Thuy-Boun P.S."/>
        </authorList>
    </citation>
    <scope>NUCLEOTIDE SEQUENCE [LARGE SCALE GENOMIC DNA]</scope>
    <source>
        <strain evidence="1">F_SG_1</strain>
        <tissue evidence="1">Salivary glands</tissue>
    </source>
</reference>
<evidence type="ECO:0000313" key="1">
    <source>
        <dbReference type="EMBL" id="KAK8778151.1"/>
    </source>
</evidence>
<name>A0AAQ4ETT4_AMBAM</name>
<evidence type="ECO:0000313" key="2">
    <source>
        <dbReference type="Proteomes" id="UP001321473"/>
    </source>
</evidence>